<feature type="compositionally biased region" description="Basic residues" evidence="1">
    <location>
        <begin position="123"/>
        <end position="132"/>
    </location>
</feature>
<dbReference type="Pfam" id="PF11443">
    <property type="entry name" value="DUF2828"/>
    <property type="match status" value="1"/>
</dbReference>
<evidence type="ECO:0000259" key="2">
    <source>
        <dbReference type="Pfam" id="PF11443"/>
    </source>
</evidence>
<feature type="compositionally biased region" description="Basic and acidic residues" evidence="1">
    <location>
        <begin position="141"/>
        <end position="150"/>
    </location>
</feature>
<feature type="region of interest" description="Disordered" evidence="1">
    <location>
        <begin position="120"/>
        <end position="150"/>
    </location>
</feature>
<dbReference type="Proteomes" id="UP001604336">
    <property type="component" value="Unassembled WGS sequence"/>
</dbReference>
<protein>
    <submittedName>
        <fullName evidence="3">Uncharacterized conserved protein UCP015417</fullName>
    </submittedName>
</protein>
<dbReference type="InterPro" id="IPR058580">
    <property type="entry name" value="DUF2828"/>
</dbReference>
<accession>A0ABD1Q1G5</accession>
<keyword evidence="4" id="KW-1185">Reference proteome</keyword>
<dbReference type="AlphaFoldDB" id="A0ABD1Q1G5"/>
<sequence>MATTCRLLGPPELRHAPPPYTTTTEDDPMKSFINQGNPCLDFFFHVVPDTSPGYLIRRLELAWAHNSLTALKLICNLRGVRGTGKSDKEGFYTAVFLAASLPPQDTGWILEGPLVRKIEKNDRRKSKGKNKISRGGFGGRGRGEKRGREI</sequence>
<gene>
    <name evidence="3" type="ORF">Adt_37845</name>
</gene>
<dbReference type="PANTHER" id="PTHR31373">
    <property type="entry name" value="OS06G0652100 PROTEIN"/>
    <property type="match status" value="1"/>
</dbReference>
<evidence type="ECO:0000313" key="4">
    <source>
        <dbReference type="Proteomes" id="UP001604336"/>
    </source>
</evidence>
<evidence type="ECO:0000256" key="1">
    <source>
        <dbReference type="SAM" id="MobiDB-lite"/>
    </source>
</evidence>
<feature type="domain" description="DUF2828" evidence="2">
    <location>
        <begin position="31"/>
        <end position="96"/>
    </location>
</feature>
<reference evidence="4" key="1">
    <citation type="submission" date="2024-07" db="EMBL/GenBank/DDBJ databases">
        <title>Two chromosome-level genome assemblies of Korean endemic species Abeliophyllum distichum and Forsythia ovata (Oleaceae).</title>
        <authorList>
            <person name="Jang H."/>
        </authorList>
    </citation>
    <scope>NUCLEOTIDE SEQUENCE [LARGE SCALE GENOMIC DNA]</scope>
</reference>
<comment type="caution">
    <text evidence="3">The sequence shown here is derived from an EMBL/GenBank/DDBJ whole genome shotgun (WGS) entry which is preliminary data.</text>
</comment>
<evidence type="ECO:0000313" key="3">
    <source>
        <dbReference type="EMBL" id="KAL2469709.1"/>
    </source>
</evidence>
<dbReference type="InterPro" id="IPR011205">
    <property type="entry name" value="UCP015417_vWA"/>
</dbReference>
<name>A0ABD1Q1G5_9LAMI</name>
<dbReference type="PANTHER" id="PTHR31373:SF27">
    <property type="entry name" value="TROVE DOMAIN-CONTAINING PROTEIN"/>
    <property type="match status" value="1"/>
</dbReference>
<dbReference type="EMBL" id="JBFOLK010000012">
    <property type="protein sequence ID" value="KAL2469709.1"/>
    <property type="molecule type" value="Genomic_DNA"/>
</dbReference>
<proteinExistence type="predicted"/>
<organism evidence="3 4">
    <name type="scientific">Abeliophyllum distichum</name>
    <dbReference type="NCBI Taxonomy" id="126358"/>
    <lineage>
        <taxon>Eukaryota</taxon>
        <taxon>Viridiplantae</taxon>
        <taxon>Streptophyta</taxon>
        <taxon>Embryophyta</taxon>
        <taxon>Tracheophyta</taxon>
        <taxon>Spermatophyta</taxon>
        <taxon>Magnoliopsida</taxon>
        <taxon>eudicotyledons</taxon>
        <taxon>Gunneridae</taxon>
        <taxon>Pentapetalae</taxon>
        <taxon>asterids</taxon>
        <taxon>lamiids</taxon>
        <taxon>Lamiales</taxon>
        <taxon>Oleaceae</taxon>
        <taxon>Forsythieae</taxon>
        <taxon>Abeliophyllum</taxon>
    </lineage>
</organism>